<dbReference type="Proteomes" id="UP000028712">
    <property type="component" value="Unassembled WGS sequence"/>
</dbReference>
<dbReference type="Pfam" id="PF00903">
    <property type="entry name" value="Glyoxalase"/>
    <property type="match status" value="1"/>
</dbReference>
<comment type="caution">
    <text evidence="2">The sequence shown here is derived from an EMBL/GenBank/DDBJ whole genome shotgun (WGS) entry which is preliminary data.</text>
</comment>
<name>A0A086AGF3_FLAHY</name>
<dbReference type="EMBL" id="JPRM01000018">
    <property type="protein sequence ID" value="KFF15767.1"/>
    <property type="molecule type" value="Genomic_DNA"/>
</dbReference>
<dbReference type="OrthoDB" id="9795306at2"/>
<evidence type="ECO:0000313" key="4">
    <source>
        <dbReference type="Proteomes" id="UP000028712"/>
    </source>
</evidence>
<evidence type="ECO:0000259" key="1">
    <source>
        <dbReference type="Pfam" id="PF00903"/>
    </source>
</evidence>
<feature type="domain" description="Glyoxalase/fosfomycin resistance/dioxygenase" evidence="1">
    <location>
        <begin position="23"/>
        <end position="122"/>
    </location>
</feature>
<dbReference type="EMBL" id="MUGY01000049">
    <property type="protein sequence ID" value="OXA86012.1"/>
    <property type="molecule type" value="Genomic_DNA"/>
</dbReference>
<organism evidence="2 4">
    <name type="scientific">Flavobacterium hydatis</name>
    <name type="common">Cytophaga aquatilis</name>
    <dbReference type="NCBI Taxonomy" id="991"/>
    <lineage>
        <taxon>Bacteria</taxon>
        <taxon>Pseudomonadati</taxon>
        <taxon>Bacteroidota</taxon>
        <taxon>Flavobacteriia</taxon>
        <taxon>Flavobacteriales</taxon>
        <taxon>Flavobacteriaceae</taxon>
        <taxon>Flavobacterium</taxon>
    </lineage>
</organism>
<accession>A0A086AGF3</accession>
<protein>
    <submittedName>
        <fullName evidence="2">Glyoxalase</fullName>
    </submittedName>
</protein>
<dbReference type="SUPFAM" id="SSF54593">
    <property type="entry name" value="Glyoxalase/Bleomycin resistance protein/Dihydroxybiphenyl dioxygenase"/>
    <property type="match status" value="1"/>
</dbReference>
<reference evidence="2 4" key="1">
    <citation type="submission" date="2014-07" db="EMBL/GenBank/DDBJ databases">
        <title>Genome of Flavobacterium hydatis DSM 2063.</title>
        <authorList>
            <person name="Pipes S.E."/>
            <person name="Stropko S.J."/>
            <person name="Newman J.D."/>
        </authorList>
    </citation>
    <scope>NUCLEOTIDE SEQUENCE [LARGE SCALE GENOMIC DNA]</scope>
    <source>
        <strain evidence="2 4">DSM 2063</strain>
    </source>
</reference>
<dbReference type="Gene3D" id="3.30.720.110">
    <property type="match status" value="1"/>
</dbReference>
<dbReference type="Gene3D" id="3.30.720.120">
    <property type="match status" value="1"/>
</dbReference>
<evidence type="ECO:0000313" key="5">
    <source>
        <dbReference type="Proteomes" id="UP000198424"/>
    </source>
</evidence>
<evidence type="ECO:0000313" key="3">
    <source>
        <dbReference type="EMBL" id="OXA86012.1"/>
    </source>
</evidence>
<keyword evidence="5" id="KW-1185">Reference proteome</keyword>
<proteinExistence type="predicted"/>
<dbReference type="RefSeq" id="WP_035622687.1">
    <property type="nucleotide sequence ID" value="NZ_JBEWQG010000038.1"/>
</dbReference>
<reference evidence="3 5" key="2">
    <citation type="submission" date="2016-11" db="EMBL/GenBank/DDBJ databases">
        <title>Whole genomes of Flavobacteriaceae.</title>
        <authorList>
            <person name="Stine C."/>
            <person name="Li C."/>
            <person name="Tadesse D."/>
        </authorList>
    </citation>
    <scope>NUCLEOTIDE SEQUENCE [LARGE SCALE GENOMIC DNA]</scope>
    <source>
        <strain evidence="3 5">ATCC 29551</strain>
    </source>
</reference>
<dbReference type="PANTHER" id="PTHR34109:SF1">
    <property type="entry name" value="VOC DOMAIN-CONTAINING PROTEIN"/>
    <property type="match status" value="1"/>
</dbReference>
<dbReference type="InterPro" id="IPR004360">
    <property type="entry name" value="Glyas_Fos-R_dOase_dom"/>
</dbReference>
<dbReference type="CDD" id="cd07246">
    <property type="entry name" value="VOC_like"/>
    <property type="match status" value="1"/>
</dbReference>
<dbReference type="STRING" id="991.IW20_12745"/>
<dbReference type="eggNOG" id="COG2764">
    <property type="taxonomic scope" value="Bacteria"/>
</dbReference>
<dbReference type="InterPro" id="IPR029068">
    <property type="entry name" value="Glyas_Bleomycin-R_OHBP_Dase"/>
</dbReference>
<dbReference type="Proteomes" id="UP000198424">
    <property type="component" value="Unassembled WGS sequence"/>
</dbReference>
<evidence type="ECO:0000313" key="2">
    <source>
        <dbReference type="EMBL" id="KFF15767.1"/>
    </source>
</evidence>
<dbReference type="AlphaFoldDB" id="A0A086AGF3"/>
<gene>
    <name evidence="3" type="ORF">B0A62_23750</name>
    <name evidence="2" type="ORF">IW20_12745</name>
</gene>
<sequence>MEIPITHQAVMPYLMLNGALQFIDFTKNVFDAQLITSMHKLYEDGEKVRHSEITIGGSTIMFTDATKDWKPQTANLFVYVDNADETYKKALDQGAISLMELSNQDYGRTCGVTDPFGNIWWITSVNKQ</sequence>
<dbReference type="PANTHER" id="PTHR34109">
    <property type="entry name" value="BNAUNNG04460D PROTEIN-RELATED"/>
    <property type="match status" value="1"/>
</dbReference>